<dbReference type="Proteomes" id="UP000887565">
    <property type="component" value="Unplaced"/>
</dbReference>
<accession>A0A915KDA4</accession>
<protein>
    <submittedName>
        <fullName evidence="2">Uncharacterized protein</fullName>
    </submittedName>
</protein>
<proteinExistence type="predicted"/>
<dbReference type="WBParaSite" id="nRc.2.0.1.t36778-RA">
    <property type="protein sequence ID" value="nRc.2.0.1.t36778-RA"/>
    <property type="gene ID" value="nRc.2.0.1.g36778"/>
</dbReference>
<name>A0A915KDA4_ROMCU</name>
<keyword evidence="1" id="KW-1185">Reference proteome</keyword>
<evidence type="ECO:0000313" key="1">
    <source>
        <dbReference type="Proteomes" id="UP000887565"/>
    </source>
</evidence>
<evidence type="ECO:0000313" key="2">
    <source>
        <dbReference type="WBParaSite" id="nRc.2.0.1.t36778-RA"/>
    </source>
</evidence>
<dbReference type="AlphaFoldDB" id="A0A915KDA4"/>
<reference evidence="2" key="1">
    <citation type="submission" date="2022-11" db="UniProtKB">
        <authorList>
            <consortium name="WormBaseParasite"/>
        </authorList>
    </citation>
    <scope>IDENTIFICATION</scope>
</reference>
<sequence length="81" mass="8498">MSLLPMAPTSVQTTAPAQPSLVITKRPVLGAPLAAGTPQSFEPRSPSMATNLPNYTRFGTTDSLHYYAGVAELSASYPSIC</sequence>
<organism evidence="1 2">
    <name type="scientific">Romanomermis culicivorax</name>
    <name type="common">Nematode worm</name>
    <dbReference type="NCBI Taxonomy" id="13658"/>
    <lineage>
        <taxon>Eukaryota</taxon>
        <taxon>Metazoa</taxon>
        <taxon>Ecdysozoa</taxon>
        <taxon>Nematoda</taxon>
        <taxon>Enoplea</taxon>
        <taxon>Dorylaimia</taxon>
        <taxon>Mermithida</taxon>
        <taxon>Mermithoidea</taxon>
        <taxon>Mermithidae</taxon>
        <taxon>Romanomermis</taxon>
    </lineage>
</organism>